<dbReference type="RefSeq" id="XP_011308246.1">
    <property type="nucleotide sequence ID" value="XM_011309944.1"/>
</dbReference>
<dbReference type="GeneID" id="105269581"/>
<accession>A0A9R1U415</accession>
<dbReference type="RefSeq" id="XP_011308245.1">
    <property type="nucleotide sequence ID" value="XM_011309943.1"/>
</dbReference>
<feature type="compositionally biased region" description="Basic residues" evidence="6">
    <location>
        <begin position="179"/>
        <end position="191"/>
    </location>
</feature>
<dbReference type="OrthoDB" id="5947373at2759"/>
<reference evidence="9 10" key="1">
    <citation type="submission" date="2025-04" db="UniProtKB">
        <authorList>
            <consortium name="RefSeq"/>
        </authorList>
    </citation>
    <scope>IDENTIFICATION</scope>
    <source>
        <strain evidence="9 10">USDA-PBARC FA_bdor</strain>
        <tissue evidence="9 10">Whole organism</tissue>
    </source>
</reference>
<evidence type="ECO:0000256" key="3">
    <source>
        <dbReference type="ARBA" id="ARBA00022525"/>
    </source>
</evidence>
<dbReference type="GO" id="GO:0005615">
    <property type="term" value="C:extracellular space"/>
    <property type="evidence" value="ECO:0007669"/>
    <property type="project" value="UniProtKB-KW"/>
</dbReference>
<keyword evidence="7" id="KW-1133">Transmembrane helix</keyword>
<evidence type="ECO:0000256" key="6">
    <source>
        <dbReference type="SAM" id="MobiDB-lite"/>
    </source>
</evidence>
<dbReference type="RefSeq" id="XP_011308249.1">
    <property type="nucleotide sequence ID" value="XM_011309947.1"/>
</dbReference>
<accession>A0A9R1U5T5</accession>
<keyword evidence="4" id="KW-1015">Disulfide bond</keyword>
<keyword evidence="5" id="KW-0325">Glycoprotein</keyword>
<dbReference type="InterPro" id="IPR051748">
    <property type="entry name" value="TNF_Ligand_Superfamily"/>
</dbReference>
<sequence length="349" mass="40557">MEKKMRRETSIRIADTVDNTSGKVFEYNVNMSVSLSNSKRSKIFQRTQSLVIVLMTVAFFFIFSQLKREVRVLEAQMNSMNSNLVILMLRYERLNRINRWSYRNPLIHVESPKLINEDSNESEDDEDNLSSKGLFQPSRIERSVVMVDRSNLTDVTSDNQTLWSDARGGRSKREEVRGKQRRKIKRRPKRSRRRLGPLVATFVGAVPEQHVTDTGIYIGPWVKRNETRYGFNKFHLVEDKRSIEVTANGLYMISAQIYYYGEKTHYSYWILLSSEGSSTTRKVIKCATVSAVSATEASCYTSVILPLRRGDRLHIQQQERNRLINLREGHSYVQVTLLSSDQQKRRLTT</sequence>
<gene>
    <name evidence="9 10 11 12" type="primary">LOC105269581</name>
</gene>
<organism evidence="8 9">
    <name type="scientific">Fopius arisanus</name>
    <dbReference type="NCBI Taxonomy" id="64838"/>
    <lineage>
        <taxon>Eukaryota</taxon>
        <taxon>Metazoa</taxon>
        <taxon>Ecdysozoa</taxon>
        <taxon>Arthropoda</taxon>
        <taxon>Hexapoda</taxon>
        <taxon>Insecta</taxon>
        <taxon>Pterygota</taxon>
        <taxon>Neoptera</taxon>
        <taxon>Endopterygota</taxon>
        <taxon>Hymenoptera</taxon>
        <taxon>Apocrita</taxon>
        <taxon>Ichneumonoidea</taxon>
        <taxon>Braconidae</taxon>
        <taxon>Opiinae</taxon>
        <taxon>Fopius</taxon>
    </lineage>
</organism>
<evidence type="ECO:0000313" key="10">
    <source>
        <dbReference type="RefSeq" id="XP_011308246.1"/>
    </source>
</evidence>
<evidence type="ECO:0000313" key="9">
    <source>
        <dbReference type="RefSeq" id="XP_011308245.1"/>
    </source>
</evidence>
<keyword evidence="2" id="KW-0202">Cytokine</keyword>
<keyword evidence="7" id="KW-0472">Membrane</keyword>
<protein>
    <submittedName>
        <fullName evidence="9 10">Uncharacterized protein isoform X1</fullName>
    </submittedName>
</protein>
<dbReference type="PANTHER" id="PTHR15151">
    <property type="entry name" value="PROTEIN EIGER"/>
    <property type="match status" value="1"/>
</dbReference>
<accession>A0A9R1U4I4</accession>
<evidence type="ECO:0000256" key="1">
    <source>
        <dbReference type="ARBA" id="ARBA00004613"/>
    </source>
</evidence>
<dbReference type="PANTHER" id="PTHR15151:SF24">
    <property type="entry name" value="A PROLIFERATION-INDUCING LIGAND-LIKE PROTEIN-RELATED"/>
    <property type="match status" value="1"/>
</dbReference>
<dbReference type="GO" id="GO:0005125">
    <property type="term" value="F:cytokine activity"/>
    <property type="evidence" value="ECO:0007669"/>
    <property type="project" value="UniProtKB-KW"/>
</dbReference>
<proteinExistence type="predicted"/>
<dbReference type="SUPFAM" id="SSF49842">
    <property type="entry name" value="TNF-like"/>
    <property type="match status" value="1"/>
</dbReference>
<dbReference type="Gene3D" id="2.60.120.40">
    <property type="match status" value="1"/>
</dbReference>
<feature type="compositionally biased region" description="Basic and acidic residues" evidence="6">
    <location>
        <begin position="167"/>
        <end position="178"/>
    </location>
</feature>
<feature type="region of interest" description="Disordered" evidence="6">
    <location>
        <begin position="160"/>
        <end position="191"/>
    </location>
</feature>
<evidence type="ECO:0000313" key="12">
    <source>
        <dbReference type="RefSeq" id="XP_011308249.1"/>
    </source>
</evidence>
<keyword evidence="8" id="KW-1185">Reference proteome</keyword>
<feature type="transmembrane region" description="Helical" evidence="7">
    <location>
        <begin position="49"/>
        <end position="66"/>
    </location>
</feature>
<dbReference type="InterPro" id="IPR008983">
    <property type="entry name" value="Tumour_necrosis_fac-like_dom"/>
</dbReference>
<dbReference type="Proteomes" id="UP000694866">
    <property type="component" value="Unplaced"/>
</dbReference>
<evidence type="ECO:0000256" key="5">
    <source>
        <dbReference type="ARBA" id="ARBA00023180"/>
    </source>
</evidence>
<evidence type="ECO:0000313" key="8">
    <source>
        <dbReference type="Proteomes" id="UP000694866"/>
    </source>
</evidence>
<dbReference type="KEGG" id="fas:105269581"/>
<evidence type="ECO:0000256" key="4">
    <source>
        <dbReference type="ARBA" id="ARBA00023157"/>
    </source>
</evidence>
<comment type="subcellular location">
    <subcellularLocation>
        <location evidence="1">Secreted</location>
    </subcellularLocation>
</comment>
<keyword evidence="3" id="KW-0964">Secreted</keyword>
<evidence type="ECO:0000256" key="2">
    <source>
        <dbReference type="ARBA" id="ARBA00022514"/>
    </source>
</evidence>
<name>A0A9R1TF81_9HYME</name>
<evidence type="ECO:0000313" key="11">
    <source>
        <dbReference type="RefSeq" id="XP_011308247.1"/>
    </source>
</evidence>
<evidence type="ECO:0000256" key="7">
    <source>
        <dbReference type="SAM" id="Phobius"/>
    </source>
</evidence>
<keyword evidence="7" id="KW-0812">Transmembrane</keyword>
<dbReference type="AlphaFoldDB" id="A0A9R1TF81"/>
<accession>A0A9R1TF81</accession>
<dbReference type="RefSeq" id="XP_011308247.1">
    <property type="nucleotide sequence ID" value="XM_011309945.1"/>
</dbReference>